<dbReference type="GO" id="GO:0020037">
    <property type="term" value="F:heme binding"/>
    <property type="evidence" value="ECO:0007669"/>
    <property type="project" value="InterPro"/>
</dbReference>
<evidence type="ECO:0000313" key="3">
    <source>
        <dbReference type="Proteomes" id="UP000619457"/>
    </source>
</evidence>
<dbReference type="SUPFAM" id="SSF46626">
    <property type="entry name" value="Cytochrome c"/>
    <property type="match status" value="1"/>
</dbReference>
<dbReference type="InterPro" id="IPR036909">
    <property type="entry name" value="Cyt_c-like_dom_sf"/>
</dbReference>
<evidence type="ECO:0008006" key="4">
    <source>
        <dbReference type="Google" id="ProtNLM"/>
    </source>
</evidence>
<reference evidence="2" key="1">
    <citation type="journal article" date="2014" name="Int. J. Syst. Evol. Microbiol.">
        <title>Complete genome sequence of Corynebacterium casei LMG S-19264T (=DSM 44701T), isolated from a smear-ripened cheese.</title>
        <authorList>
            <consortium name="US DOE Joint Genome Institute (JGI-PGF)"/>
            <person name="Walter F."/>
            <person name="Albersmeier A."/>
            <person name="Kalinowski J."/>
            <person name="Ruckert C."/>
        </authorList>
    </citation>
    <scope>NUCLEOTIDE SEQUENCE</scope>
    <source>
        <strain evidence="2">KCTC 12368</strain>
    </source>
</reference>
<evidence type="ECO:0000256" key="1">
    <source>
        <dbReference type="SAM" id="Phobius"/>
    </source>
</evidence>
<dbReference type="EMBL" id="BMWX01000006">
    <property type="protein sequence ID" value="GGZ36849.1"/>
    <property type="molecule type" value="Genomic_DNA"/>
</dbReference>
<organism evidence="2 3">
    <name type="scientific">Echinicola pacifica</name>
    <dbReference type="NCBI Taxonomy" id="346377"/>
    <lineage>
        <taxon>Bacteria</taxon>
        <taxon>Pseudomonadati</taxon>
        <taxon>Bacteroidota</taxon>
        <taxon>Cytophagia</taxon>
        <taxon>Cytophagales</taxon>
        <taxon>Cyclobacteriaceae</taxon>
        <taxon>Echinicola</taxon>
    </lineage>
</organism>
<sequence length="159" mass="17734">MDKQIIEALKKLVGLVLVLALTLCGLIGGLVLLKLDPEAFSVFDEEVEKQPAEIPEATFAGDDLVKDGVHVATGFVAKDGYETVIANCTNCHSANLITQNRGDEARWRELIAWMQETQGLWDLGANEDIIVSYLSEYYAPVQRGRRPNLQDIEWYPLND</sequence>
<comment type="caution">
    <text evidence="2">The sequence shown here is derived from an EMBL/GenBank/DDBJ whole genome shotgun (WGS) entry which is preliminary data.</text>
</comment>
<dbReference type="Gene3D" id="1.10.760.10">
    <property type="entry name" value="Cytochrome c-like domain"/>
    <property type="match status" value="1"/>
</dbReference>
<dbReference type="Proteomes" id="UP000619457">
    <property type="component" value="Unassembled WGS sequence"/>
</dbReference>
<keyword evidence="1" id="KW-0812">Transmembrane</keyword>
<name>A0A918Q818_9BACT</name>
<keyword evidence="3" id="KW-1185">Reference proteome</keyword>
<dbReference type="RefSeq" id="WP_018475659.1">
    <property type="nucleotide sequence ID" value="NZ_BMWX01000006.1"/>
</dbReference>
<dbReference type="GO" id="GO:0009055">
    <property type="term" value="F:electron transfer activity"/>
    <property type="evidence" value="ECO:0007669"/>
    <property type="project" value="InterPro"/>
</dbReference>
<accession>A0A918Q818</accession>
<keyword evidence="1" id="KW-0472">Membrane</keyword>
<keyword evidence="1" id="KW-1133">Transmembrane helix</keyword>
<proteinExistence type="predicted"/>
<feature type="transmembrane region" description="Helical" evidence="1">
    <location>
        <begin position="12"/>
        <end position="33"/>
    </location>
</feature>
<gene>
    <name evidence="2" type="ORF">GCM10007049_32780</name>
</gene>
<protein>
    <recommendedName>
        <fullName evidence="4">Sulfite dehydrogenase (Cytochrome) subunit SorB</fullName>
    </recommendedName>
</protein>
<dbReference type="AlphaFoldDB" id="A0A918Q818"/>
<reference evidence="2" key="2">
    <citation type="submission" date="2020-09" db="EMBL/GenBank/DDBJ databases">
        <authorList>
            <person name="Sun Q."/>
            <person name="Kim S."/>
        </authorList>
    </citation>
    <scope>NUCLEOTIDE SEQUENCE</scope>
    <source>
        <strain evidence="2">KCTC 12368</strain>
    </source>
</reference>
<evidence type="ECO:0000313" key="2">
    <source>
        <dbReference type="EMBL" id="GGZ36849.1"/>
    </source>
</evidence>